<protein>
    <submittedName>
        <fullName evidence="1">Uncharacterized protein</fullName>
    </submittedName>
</protein>
<evidence type="ECO:0000313" key="1">
    <source>
        <dbReference type="EMBL" id="EYC28853.1"/>
    </source>
</evidence>
<gene>
    <name evidence="1" type="primary">Acey_s0007.g3460</name>
    <name evidence="1" type="ORF">Y032_0007g3460</name>
</gene>
<proteinExistence type="predicted"/>
<dbReference type="STRING" id="53326.A0A016VQ05"/>
<reference evidence="2" key="1">
    <citation type="journal article" date="2015" name="Nat. Genet.">
        <title>The genome and transcriptome of the zoonotic hookworm Ancylostoma ceylanicum identify infection-specific gene families.</title>
        <authorList>
            <person name="Schwarz E.M."/>
            <person name="Hu Y."/>
            <person name="Antoshechkin I."/>
            <person name="Miller M.M."/>
            <person name="Sternberg P.W."/>
            <person name="Aroian R.V."/>
        </authorList>
    </citation>
    <scope>NUCLEOTIDE SEQUENCE</scope>
    <source>
        <strain evidence="2">HY135</strain>
    </source>
</reference>
<dbReference type="EMBL" id="JARK01001343">
    <property type="protein sequence ID" value="EYC28853.1"/>
    <property type="molecule type" value="Genomic_DNA"/>
</dbReference>
<sequence length="85" mass="9473">MGSNDSKPAVGRSEYGRVKVALPPGKGLMDWVRLASGKTGQRGMKFSMKRARGRRKRVRLSCGCNVTSPYSSSYRRTRVSRTHLV</sequence>
<name>A0A016VQ05_9BILA</name>
<accession>A0A016VQ05</accession>
<evidence type="ECO:0000313" key="2">
    <source>
        <dbReference type="Proteomes" id="UP000024635"/>
    </source>
</evidence>
<keyword evidence="2" id="KW-1185">Reference proteome</keyword>
<dbReference type="AlphaFoldDB" id="A0A016VQ05"/>
<organism evidence="1 2">
    <name type="scientific">Ancylostoma ceylanicum</name>
    <dbReference type="NCBI Taxonomy" id="53326"/>
    <lineage>
        <taxon>Eukaryota</taxon>
        <taxon>Metazoa</taxon>
        <taxon>Ecdysozoa</taxon>
        <taxon>Nematoda</taxon>
        <taxon>Chromadorea</taxon>
        <taxon>Rhabditida</taxon>
        <taxon>Rhabditina</taxon>
        <taxon>Rhabditomorpha</taxon>
        <taxon>Strongyloidea</taxon>
        <taxon>Ancylostomatidae</taxon>
        <taxon>Ancylostomatinae</taxon>
        <taxon>Ancylostoma</taxon>
    </lineage>
</organism>
<dbReference type="Proteomes" id="UP000024635">
    <property type="component" value="Unassembled WGS sequence"/>
</dbReference>
<comment type="caution">
    <text evidence="1">The sequence shown here is derived from an EMBL/GenBank/DDBJ whole genome shotgun (WGS) entry which is preliminary data.</text>
</comment>